<comment type="subcellular location">
    <subcellularLocation>
        <location evidence="1">Nucleus</location>
    </subcellularLocation>
</comment>
<keyword evidence="4" id="KW-0804">Transcription</keyword>
<dbReference type="GO" id="GO:0009873">
    <property type="term" value="P:ethylene-activated signaling pathway"/>
    <property type="evidence" value="ECO:0007669"/>
    <property type="project" value="InterPro"/>
</dbReference>
<keyword evidence="2" id="KW-0805">Transcription regulation</keyword>
<dbReference type="RefSeq" id="XP_044416281.1">
    <property type="nucleotide sequence ID" value="XM_044560346.1"/>
</dbReference>
<dbReference type="FunFam" id="3.30.730.10:FF:000001">
    <property type="entry name" value="Ethylene-responsive transcription factor 2"/>
    <property type="match status" value="1"/>
</dbReference>
<evidence type="ECO:0000313" key="8">
    <source>
        <dbReference type="Proteomes" id="UP000019116"/>
    </source>
</evidence>
<dbReference type="PROSITE" id="PS51032">
    <property type="entry name" value="AP2_ERF"/>
    <property type="match status" value="1"/>
</dbReference>
<dbReference type="Gene3D" id="3.30.730.10">
    <property type="entry name" value="AP2/ERF domain"/>
    <property type="match status" value="1"/>
</dbReference>
<dbReference type="AlphaFoldDB" id="A0A3B6QDI0"/>
<dbReference type="Gramene" id="TraesJUL6D03G03702740.1">
    <property type="protein sequence ID" value="TraesJUL6D03G03702740.1"/>
    <property type="gene ID" value="TraesJUL6D03G03702740"/>
</dbReference>
<organism evidence="7">
    <name type="scientific">Triticum aestivum</name>
    <name type="common">Wheat</name>
    <dbReference type="NCBI Taxonomy" id="4565"/>
    <lineage>
        <taxon>Eukaryota</taxon>
        <taxon>Viridiplantae</taxon>
        <taxon>Streptophyta</taxon>
        <taxon>Embryophyta</taxon>
        <taxon>Tracheophyta</taxon>
        <taxon>Spermatophyta</taxon>
        <taxon>Magnoliopsida</taxon>
        <taxon>Liliopsida</taxon>
        <taxon>Poales</taxon>
        <taxon>Poaceae</taxon>
        <taxon>BOP clade</taxon>
        <taxon>Pooideae</taxon>
        <taxon>Triticodae</taxon>
        <taxon>Triticeae</taxon>
        <taxon>Triticinae</taxon>
        <taxon>Triticum</taxon>
    </lineage>
</organism>
<dbReference type="Gramene" id="TraesROB_scaffold_059844_01G000200.1">
    <property type="protein sequence ID" value="TraesROB_scaffold_059844_01G000200.1"/>
    <property type="gene ID" value="TraesROB_scaffold_059844_01G000200"/>
</dbReference>
<dbReference type="PRINTS" id="PR00367">
    <property type="entry name" value="ETHRSPELEMNT"/>
</dbReference>
<dbReference type="PANTHER" id="PTHR31190">
    <property type="entry name" value="DNA-BINDING DOMAIN"/>
    <property type="match status" value="1"/>
</dbReference>
<dbReference type="InterPro" id="IPR016177">
    <property type="entry name" value="DNA-bd_dom_sf"/>
</dbReference>
<dbReference type="InterPro" id="IPR036955">
    <property type="entry name" value="AP2/ERF_dom_sf"/>
</dbReference>
<dbReference type="Gramene" id="TraesLDM6D03G03673520.1">
    <property type="protein sequence ID" value="TraesLDM6D03G03673520.1"/>
    <property type="gene ID" value="TraesLDM6D03G03673520"/>
</dbReference>
<dbReference type="Gramene" id="TraesSTA6D03G03663580.1">
    <property type="protein sequence ID" value="TraesSTA6D03G03663580.1"/>
    <property type="gene ID" value="TraesSTA6D03G03663580"/>
</dbReference>
<dbReference type="Gramene" id="TraesCLE_scaffold_031077_01G000200.1">
    <property type="protein sequence ID" value="TraesCLE_scaffold_031077_01G000200.1"/>
    <property type="gene ID" value="TraesCLE_scaffold_031077_01G000200"/>
</dbReference>
<dbReference type="GO" id="GO:0003677">
    <property type="term" value="F:DNA binding"/>
    <property type="evidence" value="ECO:0007669"/>
    <property type="project" value="UniProtKB-KW"/>
</dbReference>
<name>A0A3B6QDI0_WHEAT</name>
<keyword evidence="5" id="KW-0539">Nucleus</keyword>
<dbReference type="Gramene" id="TraesKAR6D01G0054650.1">
    <property type="protein sequence ID" value="cds.TraesKAR6D01G0054650.1"/>
    <property type="gene ID" value="TraesKAR6D01G0054650"/>
</dbReference>
<dbReference type="Proteomes" id="UP000019116">
    <property type="component" value="Chromosome 6D"/>
</dbReference>
<reference evidence="7" key="1">
    <citation type="submission" date="2018-08" db="EMBL/GenBank/DDBJ databases">
        <authorList>
            <person name="Rossello M."/>
        </authorList>
    </citation>
    <scope>NUCLEOTIDE SEQUENCE [LARGE SCALE GENOMIC DNA]</scope>
    <source>
        <strain evidence="7">cv. Chinese Spring</strain>
    </source>
</reference>
<dbReference type="GO" id="GO:0005634">
    <property type="term" value="C:nucleus"/>
    <property type="evidence" value="ECO:0007669"/>
    <property type="project" value="UniProtKB-SubCell"/>
</dbReference>
<evidence type="ECO:0000256" key="5">
    <source>
        <dbReference type="ARBA" id="ARBA00023242"/>
    </source>
</evidence>
<dbReference type="OrthoDB" id="10357021at2759"/>
<dbReference type="GeneID" id="123141119"/>
<evidence type="ECO:0000259" key="6">
    <source>
        <dbReference type="PROSITE" id="PS51032"/>
    </source>
</evidence>
<evidence type="ECO:0000256" key="2">
    <source>
        <dbReference type="ARBA" id="ARBA00023015"/>
    </source>
</evidence>
<dbReference type="PANTHER" id="PTHR31190:SF44">
    <property type="entry name" value="ETHYLENE-RESPONSIVE TRANSCRIPTION FACTOR 1"/>
    <property type="match status" value="1"/>
</dbReference>
<dbReference type="Gramene" id="TraesMAC6D03G03668340.1">
    <property type="protein sequence ID" value="TraesMAC6D03G03668340.1"/>
    <property type="gene ID" value="TraesMAC6D03G03668340"/>
</dbReference>
<evidence type="ECO:0000256" key="4">
    <source>
        <dbReference type="ARBA" id="ARBA00023163"/>
    </source>
</evidence>
<dbReference type="EnsemblPlants" id="TraesCS6D02G084900.1">
    <property type="protein sequence ID" value="TraesCS6D02G084900.1"/>
    <property type="gene ID" value="TraesCS6D02G084900"/>
</dbReference>
<dbReference type="GO" id="GO:0003700">
    <property type="term" value="F:DNA-binding transcription factor activity"/>
    <property type="evidence" value="ECO:0007669"/>
    <property type="project" value="InterPro"/>
</dbReference>
<evidence type="ECO:0000313" key="7">
    <source>
        <dbReference type="EnsemblPlants" id="TraesCS6D02G084900.1"/>
    </source>
</evidence>
<reference evidence="7" key="2">
    <citation type="submission" date="2018-10" db="UniProtKB">
        <authorList>
            <consortium name="EnsemblPlants"/>
        </authorList>
    </citation>
    <scope>IDENTIFICATION</scope>
</reference>
<keyword evidence="8" id="KW-1185">Reference proteome</keyword>
<feature type="domain" description="AP2/ERF" evidence="6">
    <location>
        <begin position="115"/>
        <end position="172"/>
    </location>
</feature>
<dbReference type="Gramene" id="TraesJAG6D03G03652940.1">
    <property type="protein sequence ID" value="TraesJAG6D03G03652940.1"/>
    <property type="gene ID" value="TraesJAG6D03G03652940"/>
</dbReference>
<dbReference type="SMR" id="A0A3B6QDI0"/>
<dbReference type="Gramene" id="TraesCS6D03G0181900.1">
    <property type="protein sequence ID" value="TraesCS6D03G0181900.1.CDS"/>
    <property type="gene ID" value="TraesCS6D03G0181900"/>
</dbReference>
<protein>
    <recommendedName>
        <fullName evidence="6">AP2/ERF domain-containing protein</fullName>
    </recommendedName>
</protein>
<dbReference type="Pfam" id="PF00847">
    <property type="entry name" value="AP2"/>
    <property type="match status" value="1"/>
</dbReference>
<dbReference type="Gramene" id="TraesNOR6D03G03710200.1">
    <property type="protein sequence ID" value="TraesNOR6D03G03710200.1"/>
    <property type="gene ID" value="TraesNOR6D03G03710200"/>
</dbReference>
<evidence type="ECO:0000256" key="1">
    <source>
        <dbReference type="ARBA" id="ARBA00004123"/>
    </source>
</evidence>
<sequence>MYGGVSLADLEVPMVTRKVTEASLWHNKKNPRLGGSGDMCFTGLGGRRGLGLDDNKEDFEADFEEFEADSRDSDLDLGLSGVDEKDDDEEVIEIKPVAAIKNQSLFQAKIKRKNKFRGIRQRPWGKWAAEIRDPSKGVRVWLGTFNSAEAAARAYDVEARRIYGNKANVNFPEEPIVPQKRRTRRAAPKAPKLSASREPTAIPVVNNLANPKAFVYPSADFALNQSLALHENMSFVPAMNSDAPVEASVMNLHSNQGSNSFGYSEMGWNYDTKTPDISSTAPISTIADGVESALVQSNPYNSVVTAEGAESAALVQSNTYNSVVPPAMENNDVDIVALVRLLMDDGVVEPIDSLLNFDVPQDVVGNMDIWSSDDMPMCGEFSEGSKPCI</sequence>
<dbReference type="Gramene" id="TraesSYM6D03G03616530.1">
    <property type="protein sequence ID" value="TraesSYM6D03G03616530.1"/>
    <property type="gene ID" value="TraesSYM6D03G03616530"/>
</dbReference>
<dbReference type="InterPro" id="IPR001471">
    <property type="entry name" value="AP2/ERF_dom"/>
</dbReference>
<keyword evidence="3" id="KW-0238">DNA-binding</keyword>
<proteinExistence type="predicted"/>
<gene>
    <name evidence="7" type="primary">LOC123141119</name>
</gene>
<dbReference type="InterPro" id="IPR044808">
    <property type="entry name" value="ERF_plant"/>
</dbReference>
<dbReference type="SUPFAM" id="SSF54171">
    <property type="entry name" value="DNA-binding domain"/>
    <property type="match status" value="1"/>
</dbReference>
<dbReference type="OMA" id="EASLWHN"/>
<dbReference type="Gramene" id="TraesLAC6D03G03620120.1">
    <property type="protein sequence ID" value="TraesLAC6D03G03620120.1"/>
    <property type="gene ID" value="TraesLAC6D03G03620120"/>
</dbReference>
<dbReference type="Gramene" id="TraesCS6D02G084900.1">
    <property type="protein sequence ID" value="TraesCS6D02G084900.1"/>
    <property type="gene ID" value="TraesCS6D02G084900"/>
</dbReference>
<accession>A0A3B6QDI0</accession>
<evidence type="ECO:0000256" key="3">
    <source>
        <dbReference type="ARBA" id="ARBA00023125"/>
    </source>
</evidence>
<dbReference type="Gramene" id="TraesWEE_scaffold_025135_01G000200.1">
    <property type="protein sequence ID" value="TraesWEE_scaffold_025135_01G000200.1"/>
    <property type="gene ID" value="TraesWEE_scaffold_025135_01G000200"/>
</dbReference>
<dbReference type="SMART" id="SM00380">
    <property type="entry name" value="AP2"/>
    <property type="match status" value="1"/>
</dbReference>
<dbReference type="Gramene" id="TraesCAD_scaffold_033172_01G000200.1">
    <property type="protein sequence ID" value="TraesCAD_scaffold_033172_01G000200.1"/>
    <property type="gene ID" value="TraesCAD_scaffold_033172_01G000200"/>
</dbReference>
<dbReference type="CDD" id="cd00018">
    <property type="entry name" value="AP2"/>
    <property type="match status" value="1"/>
</dbReference>